<proteinExistence type="predicted"/>
<feature type="compositionally biased region" description="Basic and acidic residues" evidence="1">
    <location>
        <begin position="209"/>
        <end position="223"/>
    </location>
</feature>
<accession>A0A8H5I1Z2</accession>
<feature type="region of interest" description="Disordered" evidence="1">
    <location>
        <begin position="97"/>
        <end position="355"/>
    </location>
</feature>
<feature type="compositionally biased region" description="Low complexity" evidence="1">
    <location>
        <begin position="325"/>
        <end position="340"/>
    </location>
</feature>
<dbReference type="OrthoDB" id="2431475at2759"/>
<dbReference type="EMBL" id="JAACJN010000002">
    <property type="protein sequence ID" value="KAF5393542.1"/>
    <property type="molecule type" value="Genomic_DNA"/>
</dbReference>
<feature type="compositionally biased region" description="Basic residues" evidence="1">
    <location>
        <begin position="172"/>
        <end position="183"/>
    </location>
</feature>
<keyword evidence="3" id="KW-1185">Reference proteome</keyword>
<evidence type="ECO:0000313" key="2">
    <source>
        <dbReference type="EMBL" id="KAF5393542.1"/>
    </source>
</evidence>
<organism evidence="2 3">
    <name type="scientific">Collybiopsis confluens</name>
    <dbReference type="NCBI Taxonomy" id="2823264"/>
    <lineage>
        <taxon>Eukaryota</taxon>
        <taxon>Fungi</taxon>
        <taxon>Dikarya</taxon>
        <taxon>Basidiomycota</taxon>
        <taxon>Agaricomycotina</taxon>
        <taxon>Agaricomycetes</taxon>
        <taxon>Agaricomycetidae</taxon>
        <taxon>Agaricales</taxon>
        <taxon>Marasmiineae</taxon>
        <taxon>Omphalotaceae</taxon>
        <taxon>Collybiopsis</taxon>
    </lineage>
</organism>
<sequence length="470" mass="53303">MSSLSSVVSNLVRASMGTSVSPSVTDEELDKHVRDLLIKDAKKRAERYGQQGIRAYLASGLSDSNAPKANKRFLSSVIKSTDEHNKAVLRAQALSAEEINREKREQEMKERRARAEEAVQAEKMRRSGSSRRTVRDTESWDKWDGATGDRKGKRKRNWETWSGGEDEDEQHHKSRRRRSHRSRSRDGDRRSSRRERSRERRAGSSKTHTHSDRSSRHDKERSRRSPSVSSSREHHSRSSKKHRALSEELRHSQSPTPPSDRTLAESSTTGDRESMLRKKLKSKSAVSGDTQSTEPPLSRRSPSPELRHRPSRESRPRTPKRSKPSRSSPHSSQMSISRSPTPGAEEPGPALPSKMDKYFEESYDPRLDVTPLSTTPKVPATGLIDSAEFEGWDAMLDLLRTRKEDKAEKKRLERMGLSKDNIHKAVFGDANSGGSGTVNDRWSANSISIMDIQYKKRGSVREWDMGKEGF</sequence>
<evidence type="ECO:0000256" key="1">
    <source>
        <dbReference type="SAM" id="MobiDB-lite"/>
    </source>
</evidence>
<dbReference type="PANTHER" id="PTHR40132:SF1">
    <property type="entry name" value="PRE-MRNA-SPLICING FACTOR 38B"/>
    <property type="match status" value="1"/>
</dbReference>
<dbReference type="Proteomes" id="UP000518752">
    <property type="component" value="Unassembled WGS sequence"/>
</dbReference>
<dbReference type="AlphaFoldDB" id="A0A8H5I1Z2"/>
<feature type="compositionally biased region" description="Low complexity" evidence="1">
    <location>
        <begin position="292"/>
        <end position="304"/>
    </location>
</feature>
<gene>
    <name evidence="2" type="ORF">D9757_000552</name>
</gene>
<feature type="compositionally biased region" description="Basic and acidic residues" evidence="1">
    <location>
        <begin position="133"/>
        <end position="150"/>
    </location>
</feature>
<evidence type="ECO:0000313" key="3">
    <source>
        <dbReference type="Proteomes" id="UP000518752"/>
    </source>
</evidence>
<comment type="caution">
    <text evidence="2">The sequence shown here is derived from an EMBL/GenBank/DDBJ whole genome shotgun (WGS) entry which is preliminary data.</text>
</comment>
<protein>
    <submittedName>
        <fullName evidence="2">Uncharacterized protein</fullName>
    </submittedName>
</protein>
<feature type="compositionally biased region" description="Basic residues" evidence="1">
    <location>
        <begin position="234"/>
        <end position="243"/>
    </location>
</feature>
<reference evidence="2 3" key="1">
    <citation type="journal article" date="2020" name="ISME J.">
        <title>Uncovering the hidden diversity of litter-decomposition mechanisms in mushroom-forming fungi.</title>
        <authorList>
            <person name="Floudas D."/>
            <person name="Bentzer J."/>
            <person name="Ahren D."/>
            <person name="Johansson T."/>
            <person name="Persson P."/>
            <person name="Tunlid A."/>
        </authorList>
    </citation>
    <scope>NUCLEOTIDE SEQUENCE [LARGE SCALE GENOMIC DNA]</scope>
    <source>
        <strain evidence="2 3">CBS 406.79</strain>
    </source>
</reference>
<feature type="compositionally biased region" description="Basic and acidic residues" evidence="1">
    <location>
        <begin position="98"/>
        <end position="125"/>
    </location>
</feature>
<feature type="compositionally biased region" description="Basic and acidic residues" evidence="1">
    <location>
        <begin position="184"/>
        <end position="202"/>
    </location>
</feature>
<name>A0A8H5I1Z2_9AGAR</name>
<dbReference type="PANTHER" id="PTHR40132">
    <property type="entry name" value="PRE-MRNA-SPLICING FACTOR 38B"/>
    <property type="match status" value="1"/>
</dbReference>
<feature type="compositionally biased region" description="Basic and acidic residues" evidence="1">
    <location>
        <begin position="305"/>
        <end position="316"/>
    </location>
</feature>